<sequence>MNKTVRKENYERGMKYGDEVYCGQDLRDFVGMTIREVNSNDIDANVIIWLENEERSVALYFDDICFDGEHIRTVAHSEDSSSFLLRPVSEKDLKEISEMKGYCDLDVYDDNDEKIGVNHMYCNDIGLEGTEEFKVKRLYVFHDGQIMTQKEVE</sequence>
<accession>A0AAW6AWX2</accession>
<dbReference type="EMBL" id="JAQLGM010000049">
    <property type="protein sequence ID" value="MDB2001863.1"/>
    <property type="molecule type" value="Genomic_DNA"/>
</dbReference>
<name>A0AAW6AWX2_CLOSY</name>
<dbReference type="Proteomes" id="UP001300871">
    <property type="component" value="Unassembled WGS sequence"/>
</dbReference>
<reference evidence="1" key="1">
    <citation type="submission" date="2023-01" db="EMBL/GenBank/DDBJ databases">
        <title>Human gut microbiome strain richness.</title>
        <authorList>
            <person name="Chen-Liaw A."/>
        </authorList>
    </citation>
    <scope>NUCLEOTIDE SEQUENCE</scope>
    <source>
        <strain evidence="1">B1_m1001713B170214d0_201011</strain>
    </source>
</reference>
<dbReference type="AlphaFoldDB" id="A0AAW6AWX2"/>
<comment type="caution">
    <text evidence="1">The sequence shown here is derived from an EMBL/GenBank/DDBJ whole genome shotgun (WGS) entry which is preliminary data.</text>
</comment>
<dbReference type="RefSeq" id="WP_272123480.1">
    <property type="nucleotide sequence ID" value="NZ_JAQLGH010000042.1"/>
</dbReference>
<gene>
    <name evidence="1" type="ORF">PM006_16820</name>
</gene>
<evidence type="ECO:0000313" key="1">
    <source>
        <dbReference type="EMBL" id="MDB2001863.1"/>
    </source>
</evidence>
<protein>
    <submittedName>
        <fullName evidence="1">Uncharacterized protein</fullName>
    </submittedName>
</protein>
<proteinExistence type="predicted"/>
<organism evidence="1 2">
    <name type="scientific">Clostridium symbiosum</name>
    <name type="common">Bacteroides symbiosus</name>
    <dbReference type="NCBI Taxonomy" id="1512"/>
    <lineage>
        <taxon>Bacteria</taxon>
        <taxon>Bacillati</taxon>
        <taxon>Bacillota</taxon>
        <taxon>Clostridia</taxon>
        <taxon>Lachnospirales</taxon>
        <taxon>Lachnospiraceae</taxon>
        <taxon>Otoolea</taxon>
    </lineage>
</organism>
<evidence type="ECO:0000313" key="2">
    <source>
        <dbReference type="Proteomes" id="UP001300871"/>
    </source>
</evidence>